<name>A0A7J7NMZ9_9MAGN</name>
<dbReference type="SUPFAM" id="SSF90229">
    <property type="entry name" value="CCCH zinc finger"/>
    <property type="match status" value="2"/>
</dbReference>
<feature type="domain" description="RING-type" evidence="7">
    <location>
        <begin position="249"/>
        <end position="307"/>
    </location>
</feature>
<dbReference type="PANTHER" id="PTHR11224">
    <property type="entry name" value="MAKORIN-RELATED"/>
    <property type="match status" value="1"/>
</dbReference>
<dbReference type="InterPro" id="IPR001841">
    <property type="entry name" value="Znf_RING"/>
</dbReference>
<organism evidence="9 10">
    <name type="scientific">Kingdonia uniflora</name>
    <dbReference type="NCBI Taxonomy" id="39325"/>
    <lineage>
        <taxon>Eukaryota</taxon>
        <taxon>Viridiplantae</taxon>
        <taxon>Streptophyta</taxon>
        <taxon>Embryophyta</taxon>
        <taxon>Tracheophyta</taxon>
        <taxon>Spermatophyta</taxon>
        <taxon>Magnoliopsida</taxon>
        <taxon>Ranunculales</taxon>
        <taxon>Circaeasteraceae</taxon>
        <taxon>Kingdonia</taxon>
    </lineage>
</organism>
<dbReference type="PROSITE" id="PS50103">
    <property type="entry name" value="ZF_C3H1"/>
    <property type="match status" value="4"/>
</dbReference>
<evidence type="ECO:0000256" key="4">
    <source>
        <dbReference type="ARBA" id="ARBA00022833"/>
    </source>
</evidence>
<comment type="caution">
    <text evidence="9">The sequence shown here is derived from an EMBL/GenBank/DDBJ whole genome shotgun (WGS) entry which is preliminary data.</text>
</comment>
<evidence type="ECO:0000256" key="5">
    <source>
        <dbReference type="PROSITE-ProRule" id="PRU00723"/>
    </source>
</evidence>
<feature type="domain" description="C3H1-type" evidence="8">
    <location>
        <begin position="40"/>
        <end position="67"/>
    </location>
</feature>
<dbReference type="Pfam" id="PF00642">
    <property type="entry name" value="zf-CCCH"/>
    <property type="match status" value="1"/>
</dbReference>
<reference evidence="9 10" key="1">
    <citation type="journal article" date="2020" name="IScience">
        <title>Genome Sequencing of the Endangered Kingdonia uniflora (Circaeasteraceae, Ranunculales) Reveals Potential Mechanisms of Evolutionary Specialization.</title>
        <authorList>
            <person name="Sun Y."/>
            <person name="Deng T."/>
            <person name="Zhang A."/>
            <person name="Moore M.J."/>
            <person name="Landis J.B."/>
            <person name="Lin N."/>
            <person name="Zhang H."/>
            <person name="Zhang X."/>
            <person name="Huang J."/>
            <person name="Zhang X."/>
            <person name="Sun H."/>
            <person name="Wang H."/>
        </authorList>
    </citation>
    <scope>NUCLEOTIDE SEQUENCE [LARGE SCALE GENOMIC DNA]</scope>
    <source>
        <strain evidence="9">TB1705</strain>
        <tissue evidence="9">Leaf</tissue>
    </source>
</reference>
<dbReference type="AlphaFoldDB" id="A0A7J7NMZ9"/>
<gene>
    <name evidence="9" type="ORF">GIB67_018162</name>
</gene>
<dbReference type="PROSITE" id="PS00518">
    <property type="entry name" value="ZF_RING_1"/>
    <property type="match status" value="1"/>
</dbReference>
<dbReference type="Proteomes" id="UP000541444">
    <property type="component" value="Unassembled WGS sequence"/>
</dbReference>
<dbReference type="Pfam" id="PF00097">
    <property type="entry name" value="zf-C3HC4"/>
    <property type="match status" value="1"/>
</dbReference>
<dbReference type="InterPro" id="IPR036855">
    <property type="entry name" value="Znf_CCCH_sf"/>
</dbReference>
<keyword evidence="4 5" id="KW-0862">Zinc</keyword>
<proteinExistence type="predicted"/>
<dbReference type="GO" id="GO:0000209">
    <property type="term" value="P:protein polyubiquitination"/>
    <property type="evidence" value="ECO:0007669"/>
    <property type="project" value="InterPro"/>
</dbReference>
<evidence type="ECO:0008006" key="11">
    <source>
        <dbReference type="Google" id="ProtNLM"/>
    </source>
</evidence>
<dbReference type="CDD" id="cd16521">
    <property type="entry name" value="RING-HC_MKRN"/>
    <property type="match status" value="1"/>
</dbReference>
<accession>A0A7J7NMZ9</accession>
<evidence type="ECO:0000256" key="1">
    <source>
        <dbReference type="ARBA" id="ARBA00022679"/>
    </source>
</evidence>
<feature type="domain" description="C3H1-type" evidence="8">
    <location>
        <begin position="180"/>
        <end position="207"/>
    </location>
</feature>
<feature type="zinc finger region" description="C3H1-type" evidence="5">
    <location>
        <begin position="68"/>
        <end position="95"/>
    </location>
</feature>
<sequence>MKFTRGWFPGNSGPNGDGDRSTKVVEDSPVTKNYSYGCHTTSKILCKFFGQGACLKGANCEYSHDWRDESNNVCTFYQKGACSYGSRCRYDHVKVSKPQKSLSSSSATSRQHVSSESCVVTHPSINAWSEETNPVWGVSVELSALSRPFYPPGNPIPNEESGDHEFLDNGNGGENTSINPADRPICAFAAAGNCPRGERCPHIHGDLCITCEKYCLHPYRHDERVEHITTCEKKKKNLEALKHSQEIECSVCLDRVLSKPTAAERKFGLLSECNHPFCISCIRNWRNNSPTSGMDVNTALRACPICRKLSYFVIPSVIWYFTPEEKQDIVDSYKAKLRSIDCRHFDFGNGSCPFGTSCFYKHAYRDGRLEEVVLRHLGAEDGDTVIAKDIRLSDFLANLHLRGN</sequence>
<keyword evidence="3 5" id="KW-0863">Zinc-finger</keyword>
<dbReference type="GO" id="GO:0008270">
    <property type="term" value="F:zinc ion binding"/>
    <property type="evidence" value="ECO:0007669"/>
    <property type="project" value="UniProtKB-KW"/>
</dbReference>
<evidence type="ECO:0000313" key="9">
    <source>
        <dbReference type="EMBL" id="KAF6168322.1"/>
    </source>
</evidence>
<dbReference type="GO" id="GO:0061630">
    <property type="term" value="F:ubiquitin protein ligase activity"/>
    <property type="evidence" value="ECO:0007669"/>
    <property type="project" value="UniProtKB-EC"/>
</dbReference>
<protein>
    <recommendedName>
        <fullName evidence="11">RING-type E3 ubiquitin transferase</fullName>
    </recommendedName>
</protein>
<keyword evidence="1" id="KW-0808">Transferase</keyword>
<keyword evidence="10" id="KW-1185">Reference proteome</keyword>
<evidence type="ECO:0000259" key="7">
    <source>
        <dbReference type="PROSITE" id="PS50089"/>
    </source>
</evidence>
<dbReference type="PROSITE" id="PS50089">
    <property type="entry name" value="ZF_RING_2"/>
    <property type="match status" value="1"/>
</dbReference>
<dbReference type="InterPro" id="IPR013083">
    <property type="entry name" value="Znf_RING/FYVE/PHD"/>
</dbReference>
<dbReference type="InterPro" id="IPR000571">
    <property type="entry name" value="Znf_CCCH"/>
</dbReference>
<dbReference type="PANTHER" id="PTHR11224:SF10">
    <property type="entry name" value="IP09428P-RELATED"/>
    <property type="match status" value="1"/>
</dbReference>
<evidence type="ECO:0000256" key="6">
    <source>
        <dbReference type="SAM" id="MobiDB-lite"/>
    </source>
</evidence>
<dbReference type="InterPro" id="IPR017907">
    <property type="entry name" value="Znf_RING_CS"/>
</dbReference>
<dbReference type="OrthoDB" id="411372at2759"/>
<feature type="domain" description="C3H1-type" evidence="8">
    <location>
        <begin position="68"/>
        <end position="95"/>
    </location>
</feature>
<dbReference type="Gene3D" id="3.30.40.10">
    <property type="entry name" value="Zinc/RING finger domain, C3HC4 (zinc finger)"/>
    <property type="match status" value="1"/>
</dbReference>
<dbReference type="SMART" id="SM00184">
    <property type="entry name" value="RING"/>
    <property type="match status" value="1"/>
</dbReference>
<evidence type="ECO:0000256" key="3">
    <source>
        <dbReference type="ARBA" id="ARBA00022771"/>
    </source>
</evidence>
<dbReference type="Pfam" id="PF14608">
    <property type="entry name" value="zf-CCCH_2"/>
    <property type="match status" value="3"/>
</dbReference>
<feature type="zinc finger region" description="C3H1-type" evidence="5">
    <location>
        <begin position="40"/>
        <end position="67"/>
    </location>
</feature>
<evidence type="ECO:0000313" key="10">
    <source>
        <dbReference type="Proteomes" id="UP000541444"/>
    </source>
</evidence>
<feature type="domain" description="C3H1-type" evidence="8">
    <location>
        <begin position="336"/>
        <end position="365"/>
    </location>
</feature>
<feature type="zinc finger region" description="C3H1-type" evidence="5">
    <location>
        <begin position="180"/>
        <end position="207"/>
    </location>
</feature>
<keyword evidence="2 5" id="KW-0479">Metal-binding</keyword>
<dbReference type="SMART" id="SM00356">
    <property type="entry name" value="ZnF_C3H1"/>
    <property type="match status" value="4"/>
</dbReference>
<feature type="region of interest" description="Disordered" evidence="6">
    <location>
        <begin position="1"/>
        <end position="23"/>
    </location>
</feature>
<feature type="zinc finger region" description="C3H1-type" evidence="5">
    <location>
        <begin position="336"/>
        <end position="365"/>
    </location>
</feature>
<dbReference type="Gene3D" id="4.10.1000.10">
    <property type="entry name" value="Zinc finger, CCCH-type"/>
    <property type="match status" value="1"/>
</dbReference>
<evidence type="ECO:0000256" key="2">
    <source>
        <dbReference type="ARBA" id="ARBA00022723"/>
    </source>
</evidence>
<evidence type="ECO:0000259" key="8">
    <source>
        <dbReference type="PROSITE" id="PS50103"/>
    </source>
</evidence>
<dbReference type="EMBL" id="JACGCM010000697">
    <property type="protein sequence ID" value="KAF6168322.1"/>
    <property type="molecule type" value="Genomic_DNA"/>
</dbReference>
<dbReference type="InterPro" id="IPR018957">
    <property type="entry name" value="Znf_C3HC4_RING-type"/>
</dbReference>
<dbReference type="InterPro" id="IPR045072">
    <property type="entry name" value="MKRN-like"/>
</dbReference>
<dbReference type="SUPFAM" id="SSF57850">
    <property type="entry name" value="RING/U-box"/>
    <property type="match status" value="1"/>
</dbReference>